<proteinExistence type="predicted"/>
<sequence>MSPSLSSSPKINSFGHLRASYPSNNAGAATYGFESAAAAVMNSRSSAFSKRSQSFGFRNSNSSGLARAPPPSKLSNWGLGDGNVDWGFNGEDASKLRKSASFGIRSAGAANPSLEEPEWVNALVRDVPQRRGGLEPMPHWIDQMYVEQEQMVA</sequence>
<gene>
    <name evidence="1" type="ORF">SASPL_147773</name>
</gene>
<evidence type="ECO:0000313" key="1">
    <source>
        <dbReference type="EMBL" id="KAG6393530.1"/>
    </source>
</evidence>
<name>A0A8X8WF64_SALSN</name>
<dbReference type="EMBL" id="PNBA02000018">
    <property type="protein sequence ID" value="KAG6393530.1"/>
    <property type="molecule type" value="Genomic_DNA"/>
</dbReference>
<reference evidence="1" key="1">
    <citation type="submission" date="2018-01" db="EMBL/GenBank/DDBJ databases">
        <authorList>
            <person name="Mao J.F."/>
        </authorList>
    </citation>
    <scope>NUCLEOTIDE SEQUENCE</scope>
    <source>
        <strain evidence="1">Huo1</strain>
        <tissue evidence="1">Leaf</tissue>
    </source>
</reference>
<comment type="caution">
    <text evidence="1">The sequence shown here is derived from an EMBL/GenBank/DDBJ whole genome shotgun (WGS) entry which is preliminary data.</text>
</comment>
<protein>
    <submittedName>
        <fullName evidence="1">Uncharacterized protein</fullName>
    </submittedName>
</protein>
<organism evidence="1">
    <name type="scientific">Salvia splendens</name>
    <name type="common">Scarlet sage</name>
    <dbReference type="NCBI Taxonomy" id="180675"/>
    <lineage>
        <taxon>Eukaryota</taxon>
        <taxon>Viridiplantae</taxon>
        <taxon>Streptophyta</taxon>
        <taxon>Embryophyta</taxon>
        <taxon>Tracheophyta</taxon>
        <taxon>Spermatophyta</taxon>
        <taxon>Magnoliopsida</taxon>
        <taxon>eudicotyledons</taxon>
        <taxon>Gunneridae</taxon>
        <taxon>Pentapetalae</taxon>
        <taxon>asterids</taxon>
        <taxon>lamiids</taxon>
        <taxon>Lamiales</taxon>
        <taxon>Lamiaceae</taxon>
        <taxon>Nepetoideae</taxon>
        <taxon>Mentheae</taxon>
        <taxon>Salviinae</taxon>
        <taxon>Salvia</taxon>
        <taxon>Salvia subgen. Calosphace</taxon>
        <taxon>core Calosphace</taxon>
    </lineage>
</organism>
<evidence type="ECO:0000313" key="2">
    <source>
        <dbReference type="Proteomes" id="UP000298416"/>
    </source>
</evidence>
<dbReference type="Proteomes" id="UP000298416">
    <property type="component" value="Unassembled WGS sequence"/>
</dbReference>
<reference evidence="1" key="2">
    <citation type="submission" date="2020-08" db="EMBL/GenBank/DDBJ databases">
        <title>Plant Genome Project.</title>
        <authorList>
            <person name="Zhang R.-G."/>
        </authorList>
    </citation>
    <scope>NUCLEOTIDE SEQUENCE</scope>
    <source>
        <strain evidence="1">Huo1</strain>
        <tissue evidence="1">Leaf</tissue>
    </source>
</reference>
<accession>A0A8X8WF64</accession>
<keyword evidence="2" id="KW-1185">Reference proteome</keyword>
<dbReference type="AlphaFoldDB" id="A0A8X8WF64"/>